<feature type="domain" description="G-patch" evidence="2">
    <location>
        <begin position="81"/>
        <end position="131"/>
    </location>
</feature>
<feature type="compositionally biased region" description="Polar residues" evidence="1">
    <location>
        <begin position="19"/>
        <end position="30"/>
    </location>
</feature>
<evidence type="ECO:0000313" key="4">
    <source>
        <dbReference type="Proteomes" id="UP000815677"/>
    </source>
</evidence>
<evidence type="ECO:0000256" key="1">
    <source>
        <dbReference type="SAM" id="MobiDB-lite"/>
    </source>
</evidence>
<protein>
    <recommendedName>
        <fullName evidence="2">G-patch domain-containing protein</fullName>
    </recommendedName>
</protein>
<feature type="compositionally biased region" description="Basic and acidic residues" evidence="1">
    <location>
        <begin position="166"/>
        <end position="183"/>
    </location>
</feature>
<dbReference type="InterPro" id="IPR000467">
    <property type="entry name" value="G_patch_dom"/>
</dbReference>
<dbReference type="InterPro" id="IPR039249">
    <property type="entry name" value="GPATCH11"/>
</dbReference>
<dbReference type="PANTHER" id="PTHR21032">
    <property type="entry name" value="G PATCH DOMAIN-CONTAINING PROTEIN 11"/>
    <property type="match status" value="1"/>
</dbReference>
<dbReference type="InterPro" id="IPR025239">
    <property type="entry name" value="DUF4187"/>
</dbReference>
<dbReference type="SMART" id="SM01173">
    <property type="entry name" value="DUF4187"/>
    <property type="match status" value="1"/>
</dbReference>
<feature type="compositionally biased region" description="Basic and acidic residues" evidence="1">
    <location>
        <begin position="31"/>
        <end position="62"/>
    </location>
</feature>
<organism evidence="3 4">
    <name type="scientific">Mycena chlorophos</name>
    <name type="common">Agaric fungus</name>
    <name type="synonym">Agaricus chlorophos</name>
    <dbReference type="NCBI Taxonomy" id="658473"/>
    <lineage>
        <taxon>Eukaryota</taxon>
        <taxon>Fungi</taxon>
        <taxon>Dikarya</taxon>
        <taxon>Basidiomycota</taxon>
        <taxon>Agaricomycotina</taxon>
        <taxon>Agaricomycetes</taxon>
        <taxon>Agaricomycetidae</taxon>
        <taxon>Agaricales</taxon>
        <taxon>Marasmiineae</taxon>
        <taxon>Mycenaceae</taxon>
        <taxon>Mycena</taxon>
    </lineage>
</organism>
<dbReference type="Pfam" id="PF13821">
    <property type="entry name" value="DUF4187"/>
    <property type="match status" value="1"/>
</dbReference>
<feature type="region of interest" description="Disordered" evidence="1">
    <location>
        <begin position="95"/>
        <end position="183"/>
    </location>
</feature>
<dbReference type="EMBL" id="DF848493">
    <property type="protein sequence ID" value="GAT53981.1"/>
    <property type="molecule type" value="Genomic_DNA"/>
</dbReference>
<reference evidence="3" key="1">
    <citation type="submission" date="2014-09" db="EMBL/GenBank/DDBJ databases">
        <title>Genome sequence of the luminous mushroom Mycena chlorophos for searching fungal bioluminescence genes.</title>
        <authorList>
            <person name="Tanaka Y."/>
            <person name="Kasuga D."/>
            <person name="Oba Y."/>
            <person name="Hase S."/>
            <person name="Sato K."/>
            <person name="Oba Y."/>
            <person name="Sakakibara Y."/>
        </authorList>
    </citation>
    <scope>NUCLEOTIDE SEQUENCE</scope>
</reference>
<dbReference type="PANTHER" id="PTHR21032:SF0">
    <property type="entry name" value="G PATCH DOMAIN-CONTAINING PROTEIN 11"/>
    <property type="match status" value="1"/>
</dbReference>
<keyword evidence="4" id="KW-1185">Reference proteome</keyword>
<name>A0ABQ0LVP1_MYCCL</name>
<evidence type="ECO:0000313" key="3">
    <source>
        <dbReference type="EMBL" id="GAT53981.1"/>
    </source>
</evidence>
<evidence type="ECO:0000259" key="2">
    <source>
        <dbReference type="PROSITE" id="PS50174"/>
    </source>
</evidence>
<dbReference type="PROSITE" id="PS50174">
    <property type="entry name" value="G_PATCH"/>
    <property type="match status" value="1"/>
</dbReference>
<sequence length="354" mass="39327">MSDDEDDYLANLDKFLVDPSTSTGPKSYSQLRKEAEKKSRAKNEKNRIKSRRQREAESRQEGLSKSLFARAKEDEDAGISSGNKALSIMMKMGFKPGQALGKSDSNDEAPSQLDNPESDNDNGDGDGPVASSSTHRTNPLPINEWTDKRGIGPGLKRAASPSSSDRVAKMAKMADDNRNRDFRDRARQEYEERRAEGRLAPAQRTCVSLDEKAGKTFNAFWLNPREPGTFPPGLIDALSTNTTFVLPSEAADDLNKPGRIEARLRKQMAQDALQPLGDDDDDNDNSAPVLEQQFPSEVLEEASHFLRLQASDRLEMVLSYLRETYSYCFWCGTQYKSADEMASECPGASEDAHD</sequence>
<proteinExistence type="predicted"/>
<accession>A0ABQ0LVP1</accession>
<dbReference type="Proteomes" id="UP000815677">
    <property type="component" value="Unassembled WGS sequence"/>
</dbReference>
<feature type="region of interest" description="Disordered" evidence="1">
    <location>
        <begin position="16"/>
        <end position="80"/>
    </location>
</feature>
<gene>
    <name evidence="3" type="ORF">MCHLO_10868</name>
</gene>
<dbReference type="Pfam" id="PF01585">
    <property type="entry name" value="G-patch"/>
    <property type="match status" value="1"/>
</dbReference>